<dbReference type="PANTHER" id="PTHR19256">
    <property type="entry name" value="T-CELL RECEPTOR GAMMA CHAIN"/>
    <property type="match status" value="1"/>
</dbReference>
<keyword evidence="10" id="KW-1185">Reference proteome</keyword>
<evidence type="ECO:0000256" key="2">
    <source>
        <dbReference type="ARBA" id="ARBA00022692"/>
    </source>
</evidence>
<sequence>MYVCMYVCMYVFLYIFFAVDGAVVLQQKISLTKAEEKLAIIDCHFSSDCRYYIHWYQQKDRETLKRILYADIDDGSTKVNDAGDESIKSEKKELNHFVLKITKLKKEHSAMYYCACWVWSSVMGNWIKIFGSGTRLIVTGSQVKPPKLYGYLPSKKYIDKRDKQTMLCQASGMFPDLVKFTWKKKSETGEWTNVPEENVVEQNNKNAVTVTSMMIIDKNTAENSDYQCTVAHEGGTDKPQTLEMKRGNLKKL</sequence>
<evidence type="ECO:0000313" key="9">
    <source>
        <dbReference type="Ensembl" id="ENSSANP00000022367.1"/>
    </source>
</evidence>
<dbReference type="InterPro" id="IPR003599">
    <property type="entry name" value="Ig_sub"/>
</dbReference>
<dbReference type="GO" id="GO:0016020">
    <property type="term" value="C:membrane"/>
    <property type="evidence" value="ECO:0007669"/>
    <property type="project" value="UniProtKB-SubCell"/>
</dbReference>
<organism evidence="9 10">
    <name type="scientific">Sinocyclocheilus anshuiensis</name>
    <dbReference type="NCBI Taxonomy" id="1608454"/>
    <lineage>
        <taxon>Eukaryota</taxon>
        <taxon>Metazoa</taxon>
        <taxon>Chordata</taxon>
        <taxon>Craniata</taxon>
        <taxon>Vertebrata</taxon>
        <taxon>Euteleostomi</taxon>
        <taxon>Actinopterygii</taxon>
        <taxon>Neopterygii</taxon>
        <taxon>Teleostei</taxon>
        <taxon>Ostariophysi</taxon>
        <taxon>Cypriniformes</taxon>
        <taxon>Cyprinidae</taxon>
        <taxon>Cyprininae</taxon>
        <taxon>Sinocyclocheilus</taxon>
    </lineage>
</organism>
<reference evidence="9" key="2">
    <citation type="submission" date="2025-09" db="UniProtKB">
        <authorList>
            <consortium name="Ensembl"/>
        </authorList>
    </citation>
    <scope>IDENTIFICATION</scope>
</reference>
<dbReference type="Gene3D" id="2.60.40.10">
    <property type="entry name" value="Immunoglobulins"/>
    <property type="match status" value="2"/>
</dbReference>
<evidence type="ECO:0000256" key="4">
    <source>
        <dbReference type="ARBA" id="ARBA00023136"/>
    </source>
</evidence>
<evidence type="ECO:0000259" key="8">
    <source>
        <dbReference type="PROSITE" id="PS50835"/>
    </source>
</evidence>
<dbReference type="Pfam" id="PF07686">
    <property type="entry name" value="V-set"/>
    <property type="match status" value="1"/>
</dbReference>
<keyword evidence="3 7" id="KW-1133">Transmembrane helix</keyword>
<dbReference type="PROSITE" id="PS50835">
    <property type="entry name" value="IG_LIKE"/>
    <property type="match status" value="1"/>
</dbReference>
<dbReference type="InterPro" id="IPR003597">
    <property type="entry name" value="Ig_C1-set"/>
</dbReference>
<dbReference type="Proteomes" id="UP000472260">
    <property type="component" value="Unassembled WGS sequence"/>
</dbReference>
<accession>A0A671LR19</accession>
<dbReference type="InterPro" id="IPR007110">
    <property type="entry name" value="Ig-like_dom"/>
</dbReference>
<dbReference type="InterPro" id="IPR051117">
    <property type="entry name" value="TRG_var/const_region"/>
</dbReference>
<protein>
    <recommendedName>
        <fullName evidence="8">Ig-like domain-containing protein</fullName>
    </recommendedName>
</protein>
<evidence type="ECO:0000256" key="6">
    <source>
        <dbReference type="ARBA" id="ARBA00023319"/>
    </source>
</evidence>
<evidence type="ECO:0000256" key="7">
    <source>
        <dbReference type="SAM" id="Phobius"/>
    </source>
</evidence>
<dbReference type="SUPFAM" id="SSF48726">
    <property type="entry name" value="Immunoglobulin"/>
    <property type="match status" value="2"/>
</dbReference>
<comment type="subcellular location">
    <subcellularLocation>
        <location evidence="1">Membrane</location>
    </subcellularLocation>
</comment>
<dbReference type="PANTHER" id="PTHR19256:SF65">
    <property type="entry name" value="T CELL RECEPTOR GAMMA CONSTANT 1-RELATED"/>
    <property type="match status" value="1"/>
</dbReference>
<dbReference type="InterPro" id="IPR013783">
    <property type="entry name" value="Ig-like_fold"/>
</dbReference>
<reference evidence="9" key="1">
    <citation type="submission" date="2025-08" db="UniProtKB">
        <authorList>
            <consortium name="Ensembl"/>
        </authorList>
    </citation>
    <scope>IDENTIFICATION</scope>
</reference>
<evidence type="ECO:0000256" key="5">
    <source>
        <dbReference type="ARBA" id="ARBA00023170"/>
    </source>
</evidence>
<feature type="domain" description="Ig-like" evidence="8">
    <location>
        <begin position="146"/>
        <end position="243"/>
    </location>
</feature>
<name>A0A671LR19_9TELE</name>
<keyword evidence="5" id="KW-0675">Receptor</keyword>
<feature type="transmembrane region" description="Helical" evidence="7">
    <location>
        <begin position="6"/>
        <end position="25"/>
    </location>
</feature>
<dbReference type="InterPro" id="IPR013106">
    <property type="entry name" value="Ig_V-set"/>
</dbReference>
<keyword evidence="4 7" id="KW-0472">Membrane</keyword>
<keyword evidence="6" id="KW-0393">Immunoglobulin domain</keyword>
<dbReference type="InterPro" id="IPR036179">
    <property type="entry name" value="Ig-like_dom_sf"/>
</dbReference>
<evidence type="ECO:0000256" key="1">
    <source>
        <dbReference type="ARBA" id="ARBA00004370"/>
    </source>
</evidence>
<evidence type="ECO:0000313" key="10">
    <source>
        <dbReference type="Proteomes" id="UP000472260"/>
    </source>
</evidence>
<evidence type="ECO:0000256" key="3">
    <source>
        <dbReference type="ARBA" id="ARBA00022989"/>
    </source>
</evidence>
<dbReference type="Pfam" id="PF07654">
    <property type="entry name" value="C1-set"/>
    <property type="match status" value="1"/>
</dbReference>
<dbReference type="AlphaFoldDB" id="A0A671LR19"/>
<keyword evidence="2 7" id="KW-0812">Transmembrane</keyword>
<dbReference type="Ensembl" id="ENSSANT00000023848.1">
    <property type="protein sequence ID" value="ENSSANP00000022367.1"/>
    <property type="gene ID" value="ENSSANG00000011594.1"/>
</dbReference>
<proteinExistence type="predicted"/>
<dbReference type="SMART" id="SM00409">
    <property type="entry name" value="IG"/>
    <property type="match status" value="2"/>
</dbReference>